<comment type="caution">
    <text evidence="1">The sequence shown here is derived from an EMBL/GenBank/DDBJ whole genome shotgun (WGS) entry which is preliminary data.</text>
</comment>
<dbReference type="EMBL" id="JAHKNI010000001">
    <property type="protein sequence ID" value="MBU3060991.1"/>
    <property type="molecule type" value="Genomic_DNA"/>
</dbReference>
<name>A0ABS6ATX9_9NOCA</name>
<reference evidence="1 2" key="1">
    <citation type="submission" date="2021-06" db="EMBL/GenBank/DDBJ databases">
        <title>Actinomycetes sequencing.</title>
        <authorList>
            <person name="Shan Q."/>
        </authorList>
    </citation>
    <scope>NUCLEOTIDE SEQUENCE [LARGE SCALE GENOMIC DNA]</scope>
    <source>
        <strain evidence="1 2">NEAU-G5</strain>
    </source>
</reference>
<accession>A0ABS6ATX9</accession>
<protein>
    <submittedName>
        <fullName evidence="1">Uncharacterized protein</fullName>
    </submittedName>
</protein>
<organism evidence="1 2">
    <name type="scientific">Nocardia albiluteola</name>
    <dbReference type="NCBI Taxonomy" id="2842303"/>
    <lineage>
        <taxon>Bacteria</taxon>
        <taxon>Bacillati</taxon>
        <taxon>Actinomycetota</taxon>
        <taxon>Actinomycetes</taxon>
        <taxon>Mycobacteriales</taxon>
        <taxon>Nocardiaceae</taxon>
        <taxon>Nocardia</taxon>
    </lineage>
</organism>
<evidence type="ECO:0000313" key="2">
    <source>
        <dbReference type="Proteomes" id="UP000733379"/>
    </source>
</evidence>
<dbReference type="RefSeq" id="WP_215915759.1">
    <property type="nucleotide sequence ID" value="NZ_JAHKNI010000001.1"/>
</dbReference>
<gene>
    <name evidence="1" type="ORF">KO481_05565</name>
</gene>
<proteinExistence type="predicted"/>
<dbReference type="Proteomes" id="UP000733379">
    <property type="component" value="Unassembled WGS sequence"/>
</dbReference>
<sequence>MESEGFDHGVGAYLSLDSTKPTPAEQAALIDVGFMPRIPRNLKITTASTTDVEGLTGQDDPGLSMFDEALYASTPPSDSSWMSEEAGWWLLDL</sequence>
<keyword evidence="2" id="KW-1185">Reference proteome</keyword>
<evidence type="ECO:0000313" key="1">
    <source>
        <dbReference type="EMBL" id="MBU3060991.1"/>
    </source>
</evidence>